<dbReference type="SUPFAM" id="SSF159888">
    <property type="entry name" value="YdhG-like"/>
    <property type="match status" value="1"/>
</dbReference>
<gene>
    <name evidence="2" type="ORF">Mucpa_1894</name>
</gene>
<proteinExistence type="predicted"/>
<dbReference type="EMBL" id="CM001403">
    <property type="protein sequence ID" value="EHQ26041.1"/>
    <property type="molecule type" value="Genomic_DNA"/>
</dbReference>
<keyword evidence="3" id="KW-1185">Reference proteome</keyword>
<dbReference type="Proteomes" id="UP000002774">
    <property type="component" value="Chromosome"/>
</dbReference>
<dbReference type="Pfam" id="PF13376">
    <property type="entry name" value="OmdA"/>
    <property type="match status" value="1"/>
</dbReference>
<sequence length="209" mass="23881">MEQFDPRIDEYIAKSAAFAQPILTHLRELVHQTHPQIQETIKWSMPFFDYKGTVCQMAAFKQHCAFGFWKASALSDPHQMMNKGEEASAGNFGRLNSLTDLPPDEILIAYIREAVGLNESGVKAGMRAKYKPAKQVIEKKEIPVPEEFLNLLDASPAADENFAKFSLAKQKEYLEWFGEAKTEATRSKRIQTALEWIAEGKSRHWKYQK</sequence>
<dbReference type="Gene3D" id="3.90.1150.200">
    <property type="match status" value="1"/>
</dbReference>
<dbReference type="InterPro" id="IPR014922">
    <property type="entry name" value="YdhG-like"/>
</dbReference>
<protein>
    <recommendedName>
        <fullName evidence="1">YdhG-like domain-containing protein</fullName>
    </recommendedName>
</protein>
<dbReference type="HOGENOM" id="CLU_116201_0_0_10"/>
<evidence type="ECO:0000313" key="3">
    <source>
        <dbReference type="Proteomes" id="UP000002774"/>
    </source>
</evidence>
<dbReference type="OrthoDB" id="9800461at2"/>
<dbReference type="AlphaFoldDB" id="H1YBS8"/>
<accession>H1YBS8</accession>
<name>H1YBS8_9SPHI</name>
<evidence type="ECO:0000313" key="2">
    <source>
        <dbReference type="EMBL" id="EHQ26041.1"/>
    </source>
</evidence>
<dbReference type="Pfam" id="PF08818">
    <property type="entry name" value="DUF1801"/>
    <property type="match status" value="1"/>
</dbReference>
<feature type="domain" description="YdhG-like" evidence="1">
    <location>
        <begin position="20"/>
        <end position="115"/>
    </location>
</feature>
<organism evidence="2 3">
    <name type="scientific">Mucilaginibacter paludis DSM 18603</name>
    <dbReference type="NCBI Taxonomy" id="714943"/>
    <lineage>
        <taxon>Bacteria</taxon>
        <taxon>Pseudomonadati</taxon>
        <taxon>Bacteroidota</taxon>
        <taxon>Sphingobacteriia</taxon>
        <taxon>Sphingobacteriales</taxon>
        <taxon>Sphingobacteriaceae</taxon>
        <taxon>Mucilaginibacter</taxon>
    </lineage>
</organism>
<reference evidence="2" key="1">
    <citation type="submission" date="2011-09" db="EMBL/GenBank/DDBJ databases">
        <title>The permanent draft genome of Mucilaginibacter paludis DSM 18603.</title>
        <authorList>
            <consortium name="US DOE Joint Genome Institute (JGI-PGF)"/>
            <person name="Lucas S."/>
            <person name="Han J."/>
            <person name="Lapidus A."/>
            <person name="Bruce D."/>
            <person name="Goodwin L."/>
            <person name="Pitluck S."/>
            <person name="Peters L."/>
            <person name="Kyrpides N."/>
            <person name="Mavromatis K."/>
            <person name="Ivanova N."/>
            <person name="Mikhailova N."/>
            <person name="Held B."/>
            <person name="Detter J.C."/>
            <person name="Tapia R."/>
            <person name="Han C."/>
            <person name="Land M."/>
            <person name="Hauser L."/>
            <person name="Markowitz V."/>
            <person name="Cheng J.-F."/>
            <person name="Hugenholtz P."/>
            <person name="Woyke T."/>
            <person name="Wu D."/>
            <person name="Tindall B."/>
            <person name="Brambilla E."/>
            <person name="Klenk H.-P."/>
            <person name="Eisen J.A."/>
        </authorList>
    </citation>
    <scope>NUCLEOTIDE SEQUENCE [LARGE SCALE GENOMIC DNA]</scope>
    <source>
        <strain evidence="2">DSM 18603</strain>
    </source>
</reference>
<dbReference type="eggNOG" id="COG4430">
    <property type="taxonomic scope" value="Bacteria"/>
</dbReference>
<dbReference type="RefSeq" id="WP_008505991.1">
    <property type="nucleotide sequence ID" value="NZ_CM001403.1"/>
</dbReference>
<evidence type="ECO:0000259" key="1">
    <source>
        <dbReference type="Pfam" id="PF08818"/>
    </source>
</evidence>